<comment type="caution">
    <text evidence="8">The sequence shown here is derived from an EMBL/GenBank/DDBJ whole genome shotgun (WGS) entry which is preliminary data.</text>
</comment>
<feature type="transmembrane region" description="Helical" evidence="7">
    <location>
        <begin position="129"/>
        <end position="148"/>
    </location>
</feature>
<evidence type="ECO:0000256" key="7">
    <source>
        <dbReference type="SAM" id="Phobius"/>
    </source>
</evidence>
<reference evidence="8" key="1">
    <citation type="submission" date="2020-10" db="EMBL/GenBank/DDBJ databases">
        <title>Chromosome-scale genome assembly of the Allis shad, Alosa alosa.</title>
        <authorList>
            <person name="Margot Z."/>
            <person name="Christophe K."/>
            <person name="Cabau C."/>
            <person name="Louis A."/>
            <person name="Berthelot C."/>
            <person name="Parey E."/>
            <person name="Roest Crollius H."/>
            <person name="Montfort J."/>
            <person name="Robinson-Rechavi M."/>
            <person name="Bucao C."/>
            <person name="Bouchez O."/>
            <person name="Gislard M."/>
            <person name="Lluch J."/>
            <person name="Milhes M."/>
            <person name="Lampietro C."/>
            <person name="Lopez Roques C."/>
            <person name="Donnadieu C."/>
            <person name="Braasch I."/>
            <person name="Desvignes T."/>
            <person name="Postlethwait J."/>
            <person name="Bobe J."/>
            <person name="Guiguen Y."/>
        </authorList>
    </citation>
    <scope>NUCLEOTIDE SEQUENCE</scope>
    <source>
        <strain evidence="8">M-15738</strain>
        <tissue evidence="8">Blood</tissue>
    </source>
</reference>
<proteinExistence type="inferred from homology"/>
<accession>A0AAV6G578</accession>
<dbReference type="Proteomes" id="UP000823561">
    <property type="component" value="Chromosome 16"/>
</dbReference>
<evidence type="ECO:0000256" key="4">
    <source>
        <dbReference type="ARBA" id="ARBA00022989"/>
    </source>
</evidence>
<keyword evidence="3 7" id="KW-0812">Transmembrane</keyword>
<dbReference type="InterPro" id="IPR030417">
    <property type="entry name" value="MS4A"/>
</dbReference>
<evidence type="ECO:0000313" key="9">
    <source>
        <dbReference type="Proteomes" id="UP000823561"/>
    </source>
</evidence>
<feature type="region of interest" description="Disordered" evidence="6">
    <location>
        <begin position="260"/>
        <end position="281"/>
    </location>
</feature>
<dbReference type="GO" id="GO:0016020">
    <property type="term" value="C:membrane"/>
    <property type="evidence" value="ECO:0007669"/>
    <property type="project" value="UniProtKB-SubCell"/>
</dbReference>
<protein>
    <recommendedName>
        <fullName evidence="10">Membrane-spanning 4-domains subfamily A member 4A-like</fullName>
    </recommendedName>
</protein>
<feature type="transmembrane region" description="Helical" evidence="7">
    <location>
        <begin position="99"/>
        <end position="123"/>
    </location>
</feature>
<comment type="similarity">
    <text evidence="2">Belongs to the MS4A family.</text>
</comment>
<name>A0AAV6G578_9TELE</name>
<keyword evidence="4 7" id="KW-1133">Transmembrane helix</keyword>
<dbReference type="InterPro" id="IPR007237">
    <property type="entry name" value="CD20-like"/>
</dbReference>
<keyword evidence="9" id="KW-1185">Reference proteome</keyword>
<sequence>MASPTVQCLRHSTGALGSIFLARGKSATYTEHHFQQQPSFPKEVSHPNLPLNTDTWFIRLVRMTDNGQVVLNQFSENDAEAVHEVPLLQTFLRRNPKTLGAVQIVVGGVMLMFGVEMTIYIHAMSARSGVLFWGGLMFVNAGALSIATDRKLTVRLVKATFGVNIFSSIFALIGIVLHSFDLAMFAYLLKSQLSSKCVQSRTLYLSRTVGISAVMLTLSLLELIIGIYLCVFAYKATFSYSFHPKVEFVPDAPGLNISTAENSAQGQGPLIMANNNPEEEN</sequence>
<evidence type="ECO:0000256" key="5">
    <source>
        <dbReference type="ARBA" id="ARBA00023136"/>
    </source>
</evidence>
<dbReference type="PANTHER" id="PTHR23320:SF128">
    <property type="entry name" value="MEMBRANE-SPANNING 4-DOMAINS SUBFAMILY A MEMBER 4A"/>
    <property type="match status" value="1"/>
</dbReference>
<dbReference type="AlphaFoldDB" id="A0AAV6G578"/>
<keyword evidence="5 7" id="KW-0472">Membrane</keyword>
<evidence type="ECO:0008006" key="10">
    <source>
        <dbReference type="Google" id="ProtNLM"/>
    </source>
</evidence>
<feature type="transmembrane region" description="Helical" evidence="7">
    <location>
        <begin position="209"/>
        <end position="234"/>
    </location>
</feature>
<evidence type="ECO:0000256" key="6">
    <source>
        <dbReference type="SAM" id="MobiDB-lite"/>
    </source>
</evidence>
<dbReference type="Pfam" id="PF04103">
    <property type="entry name" value="CD20"/>
    <property type="match status" value="1"/>
</dbReference>
<evidence type="ECO:0000256" key="2">
    <source>
        <dbReference type="ARBA" id="ARBA00009565"/>
    </source>
</evidence>
<dbReference type="EMBL" id="JADWDJ010000016">
    <property type="protein sequence ID" value="KAG5268647.1"/>
    <property type="molecule type" value="Genomic_DNA"/>
</dbReference>
<gene>
    <name evidence="8" type="ORF">AALO_G00214860</name>
</gene>
<evidence type="ECO:0000256" key="3">
    <source>
        <dbReference type="ARBA" id="ARBA00022692"/>
    </source>
</evidence>
<evidence type="ECO:0000313" key="8">
    <source>
        <dbReference type="EMBL" id="KAG5268647.1"/>
    </source>
</evidence>
<evidence type="ECO:0000256" key="1">
    <source>
        <dbReference type="ARBA" id="ARBA00004141"/>
    </source>
</evidence>
<feature type="transmembrane region" description="Helical" evidence="7">
    <location>
        <begin position="169"/>
        <end position="189"/>
    </location>
</feature>
<dbReference type="PANTHER" id="PTHR23320">
    <property type="entry name" value="MEMBRANE-SPANNING 4-DOMAINS SUBFAMILY A MS4A -RELATED"/>
    <property type="match status" value="1"/>
</dbReference>
<organism evidence="8 9">
    <name type="scientific">Alosa alosa</name>
    <name type="common">allis shad</name>
    <dbReference type="NCBI Taxonomy" id="278164"/>
    <lineage>
        <taxon>Eukaryota</taxon>
        <taxon>Metazoa</taxon>
        <taxon>Chordata</taxon>
        <taxon>Craniata</taxon>
        <taxon>Vertebrata</taxon>
        <taxon>Euteleostomi</taxon>
        <taxon>Actinopterygii</taxon>
        <taxon>Neopterygii</taxon>
        <taxon>Teleostei</taxon>
        <taxon>Clupei</taxon>
        <taxon>Clupeiformes</taxon>
        <taxon>Clupeoidei</taxon>
        <taxon>Clupeidae</taxon>
        <taxon>Alosa</taxon>
    </lineage>
</organism>
<comment type="subcellular location">
    <subcellularLocation>
        <location evidence="1">Membrane</location>
        <topology evidence="1">Multi-pass membrane protein</topology>
    </subcellularLocation>
</comment>